<keyword evidence="2" id="KW-0378">Hydrolase</keyword>
<dbReference type="EMBL" id="JBBBZM010000065">
    <property type="protein sequence ID" value="KAL0635638.1"/>
    <property type="molecule type" value="Genomic_DNA"/>
</dbReference>
<dbReference type="PANTHER" id="PTHR21660:SF1">
    <property type="entry name" value="ACYL-COENZYME A THIOESTERASE 13"/>
    <property type="match status" value="1"/>
</dbReference>
<evidence type="ECO:0000256" key="1">
    <source>
        <dbReference type="ARBA" id="ARBA00008324"/>
    </source>
</evidence>
<dbReference type="Proteomes" id="UP001447188">
    <property type="component" value="Unassembled WGS sequence"/>
</dbReference>
<comment type="similarity">
    <text evidence="1">Belongs to the thioesterase PaaI family.</text>
</comment>
<dbReference type="InterPro" id="IPR006683">
    <property type="entry name" value="Thioestr_dom"/>
</dbReference>
<sequence>MPLAKSDAVRIEITPGLTSAERVQTFLDIGQITDYNGFDRDMIKNDLKLISAVPGEVVFELTVQAAHTNLLGVMHGGCVATVFDICTGIALIPIAREGFWQNLGLTRSLNVTYFRPSPEGATVVITSTVVMAGKNLATIRGVITDKADGKVCSTAEHLKFNDNAVGSKL</sequence>
<dbReference type="NCBIfam" id="TIGR00369">
    <property type="entry name" value="unchar_dom_1"/>
    <property type="match status" value="1"/>
</dbReference>
<protein>
    <recommendedName>
        <fullName evidence="3">Thioesterase domain-containing protein</fullName>
    </recommendedName>
</protein>
<dbReference type="PANTHER" id="PTHR21660">
    <property type="entry name" value="THIOESTERASE SUPERFAMILY MEMBER-RELATED"/>
    <property type="match status" value="1"/>
</dbReference>
<dbReference type="InterPro" id="IPR003736">
    <property type="entry name" value="PAAI_dom"/>
</dbReference>
<evidence type="ECO:0000313" key="5">
    <source>
        <dbReference type="Proteomes" id="UP001447188"/>
    </source>
</evidence>
<dbReference type="SUPFAM" id="SSF54637">
    <property type="entry name" value="Thioesterase/thiol ester dehydrase-isomerase"/>
    <property type="match status" value="1"/>
</dbReference>
<evidence type="ECO:0000256" key="2">
    <source>
        <dbReference type="ARBA" id="ARBA00022801"/>
    </source>
</evidence>
<comment type="caution">
    <text evidence="4">The sequence shown here is derived from an EMBL/GenBank/DDBJ whole genome shotgun (WGS) entry which is preliminary data.</text>
</comment>
<evidence type="ECO:0000259" key="3">
    <source>
        <dbReference type="Pfam" id="PF03061"/>
    </source>
</evidence>
<accession>A0ABR3GI58</accession>
<feature type="domain" description="Thioesterase" evidence="3">
    <location>
        <begin position="72"/>
        <end position="152"/>
    </location>
</feature>
<dbReference type="Gene3D" id="3.10.129.10">
    <property type="entry name" value="Hotdog Thioesterase"/>
    <property type="match status" value="1"/>
</dbReference>
<reference evidence="4 5" key="1">
    <citation type="submission" date="2024-02" db="EMBL/GenBank/DDBJ databases">
        <title>Discinaceae phylogenomics.</title>
        <authorList>
            <person name="Dirks A.C."/>
            <person name="James T.Y."/>
        </authorList>
    </citation>
    <scope>NUCLEOTIDE SEQUENCE [LARGE SCALE GENOMIC DNA]</scope>
    <source>
        <strain evidence="4 5">ACD0624</strain>
    </source>
</reference>
<gene>
    <name evidence="4" type="ORF">Q9L58_005364</name>
</gene>
<dbReference type="Pfam" id="PF03061">
    <property type="entry name" value="4HBT"/>
    <property type="match status" value="1"/>
</dbReference>
<evidence type="ECO:0000313" key="4">
    <source>
        <dbReference type="EMBL" id="KAL0635638.1"/>
    </source>
</evidence>
<proteinExistence type="inferred from homology"/>
<dbReference type="CDD" id="cd03443">
    <property type="entry name" value="PaaI_thioesterase"/>
    <property type="match status" value="1"/>
</dbReference>
<dbReference type="InterPro" id="IPR029069">
    <property type="entry name" value="HotDog_dom_sf"/>
</dbReference>
<dbReference type="InterPro" id="IPR039298">
    <property type="entry name" value="ACOT13"/>
</dbReference>
<name>A0ABR3GI58_9PEZI</name>
<keyword evidence="5" id="KW-1185">Reference proteome</keyword>
<organism evidence="4 5">
    <name type="scientific">Discina gigas</name>
    <dbReference type="NCBI Taxonomy" id="1032678"/>
    <lineage>
        <taxon>Eukaryota</taxon>
        <taxon>Fungi</taxon>
        <taxon>Dikarya</taxon>
        <taxon>Ascomycota</taxon>
        <taxon>Pezizomycotina</taxon>
        <taxon>Pezizomycetes</taxon>
        <taxon>Pezizales</taxon>
        <taxon>Discinaceae</taxon>
        <taxon>Discina</taxon>
    </lineage>
</organism>